<name>A0A8J4EHU8_9ACTN</name>
<evidence type="ECO:0000313" key="2">
    <source>
        <dbReference type="EMBL" id="GIJ75369.1"/>
    </source>
</evidence>
<keyword evidence="3" id="KW-1185">Reference proteome</keyword>
<dbReference type="Proteomes" id="UP000635606">
    <property type="component" value="Unassembled WGS sequence"/>
</dbReference>
<evidence type="ECO:0000259" key="1">
    <source>
        <dbReference type="PROSITE" id="PS51352"/>
    </source>
</evidence>
<sequence length="155" mass="15795">MIVAITMLTLLCLLNLLLTLGLARRIRVEPPAVVLPPGSRVDPAFDPPTLVGFFSPGCGPCHERLPEFVARARRAPAGRTVAVVVGDGGSADDMSADDMVAALGDAVSTVVEPPGGELSTAFGVRGFPAFALVGDGGRIEASGTDLAAIPHLVAV</sequence>
<dbReference type="InterPro" id="IPR013766">
    <property type="entry name" value="Thioredoxin_domain"/>
</dbReference>
<proteinExistence type="predicted"/>
<feature type="domain" description="Thioredoxin" evidence="1">
    <location>
        <begin position="17"/>
        <end position="155"/>
    </location>
</feature>
<dbReference type="SUPFAM" id="SSF52833">
    <property type="entry name" value="Thioredoxin-like"/>
    <property type="match status" value="1"/>
</dbReference>
<dbReference type="RefSeq" id="WP_203935131.1">
    <property type="nucleotide sequence ID" value="NZ_BOPH01000155.1"/>
</dbReference>
<reference evidence="2" key="1">
    <citation type="submission" date="2021-01" db="EMBL/GenBank/DDBJ databases">
        <title>Whole genome shotgun sequence of Virgisporangium ochraceum NBRC 16418.</title>
        <authorList>
            <person name="Komaki H."/>
            <person name="Tamura T."/>
        </authorList>
    </citation>
    <scope>NUCLEOTIDE SEQUENCE</scope>
    <source>
        <strain evidence="2">NBRC 16418</strain>
    </source>
</reference>
<evidence type="ECO:0000313" key="3">
    <source>
        <dbReference type="Proteomes" id="UP000635606"/>
    </source>
</evidence>
<gene>
    <name evidence="2" type="ORF">Voc01_102860</name>
</gene>
<protein>
    <recommendedName>
        <fullName evidence="1">Thioredoxin domain-containing protein</fullName>
    </recommendedName>
</protein>
<dbReference type="InterPro" id="IPR036249">
    <property type="entry name" value="Thioredoxin-like_sf"/>
</dbReference>
<dbReference type="InterPro" id="IPR017937">
    <property type="entry name" value="Thioredoxin_CS"/>
</dbReference>
<dbReference type="EMBL" id="BOPH01000155">
    <property type="protein sequence ID" value="GIJ75369.1"/>
    <property type="molecule type" value="Genomic_DNA"/>
</dbReference>
<accession>A0A8J4EHU8</accession>
<dbReference type="Gene3D" id="3.40.30.10">
    <property type="entry name" value="Glutaredoxin"/>
    <property type="match status" value="1"/>
</dbReference>
<dbReference type="PROSITE" id="PS51352">
    <property type="entry name" value="THIOREDOXIN_2"/>
    <property type="match status" value="1"/>
</dbReference>
<dbReference type="AlphaFoldDB" id="A0A8J4EHU8"/>
<dbReference type="PROSITE" id="PS00194">
    <property type="entry name" value="THIOREDOXIN_1"/>
    <property type="match status" value="1"/>
</dbReference>
<comment type="caution">
    <text evidence="2">The sequence shown here is derived from an EMBL/GenBank/DDBJ whole genome shotgun (WGS) entry which is preliminary data.</text>
</comment>
<organism evidence="2 3">
    <name type="scientific">Virgisporangium ochraceum</name>
    <dbReference type="NCBI Taxonomy" id="65505"/>
    <lineage>
        <taxon>Bacteria</taxon>
        <taxon>Bacillati</taxon>
        <taxon>Actinomycetota</taxon>
        <taxon>Actinomycetes</taxon>
        <taxon>Micromonosporales</taxon>
        <taxon>Micromonosporaceae</taxon>
        <taxon>Virgisporangium</taxon>
    </lineage>
</organism>